<evidence type="ECO:0000313" key="9">
    <source>
        <dbReference type="EMBL" id="OCG76574.1"/>
    </source>
</evidence>
<feature type="region of interest" description="Disordered" evidence="8">
    <location>
        <begin position="76"/>
        <end position="113"/>
    </location>
</feature>
<dbReference type="PANTHER" id="PTHR38766">
    <property type="entry name" value="FLAGELLAR PROTEIN FLIO"/>
    <property type="match status" value="1"/>
</dbReference>
<evidence type="ECO:0000313" key="10">
    <source>
        <dbReference type="Proteomes" id="UP000093355"/>
    </source>
</evidence>
<comment type="caution">
    <text evidence="9">The sequence shown here is derived from an EMBL/GenBank/DDBJ whole genome shotgun (WGS) entry which is preliminary data.</text>
</comment>
<feature type="transmembrane region" description="Helical" evidence="7">
    <location>
        <begin position="6"/>
        <end position="24"/>
    </location>
</feature>
<dbReference type="GO" id="GO:0044781">
    <property type="term" value="P:bacterial-type flagellum organization"/>
    <property type="evidence" value="ECO:0007669"/>
    <property type="project" value="UniProtKB-UniRule"/>
</dbReference>
<comment type="similarity">
    <text evidence="6 7">Belongs to the FliO/MopB family.</text>
</comment>
<dbReference type="Proteomes" id="UP000093355">
    <property type="component" value="Unassembled WGS sequence"/>
</dbReference>
<keyword evidence="3 7" id="KW-1133">Transmembrane helix</keyword>
<evidence type="ECO:0000256" key="6">
    <source>
        <dbReference type="ARBA" id="ARBA00037937"/>
    </source>
</evidence>
<dbReference type="Pfam" id="PF04347">
    <property type="entry name" value="FliO"/>
    <property type="match status" value="1"/>
</dbReference>
<keyword evidence="2 7" id="KW-0812">Transmembrane</keyword>
<protein>
    <recommendedName>
        <fullName evidence="7">Flagellar protein</fullName>
    </recommendedName>
</protein>
<name>A0A1B9NJ26_9MICO</name>
<evidence type="ECO:0000256" key="5">
    <source>
        <dbReference type="ARBA" id="ARBA00023143"/>
    </source>
</evidence>
<dbReference type="InterPro" id="IPR052205">
    <property type="entry name" value="FliO/MopB"/>
</dbReference>
<dbReference type="InterPro" id="IPR022781">
    <property type="entry name" value="Flagellar_biosynth_FliO"/>
</dbReference>
<sequence>MDDLLLALRVAVSLAAVLGLLWYLQRRLTKRTGQPGAGITVVSRQALGGKAQLVVVEVEGTRYVLGVTEQGVSVIDRDRAPHQISAPATAPAEPLPEAPRPDHAPLRRDRRASHEELDLLRGSILSPATWRQTAQALRRAR</sequence>
<keyword evidence="9" id="KW-0282">Flagellum</keyword>
<keyword evidence="1 7" id="KW-1003">Cell membrane</keyword>
<dbReference type="PANTHER" id="PTHR38766:SF1">
    <property type="entry name" value="FLAGELLAR PROTEIN FLIO"/>
    <property type="match status" value="1"/>
</dbReference>
<evidence type="ECO:0000256" key="3">
    <source>
        <dbReference type="ARBA" id="ARBA00022989"/>
    </source>
</evidence>
<dbReference type="EMBL" id="LXMD01000001">
    <property type="protein sequence ID" value="OCG76574.1"/>
    <property type="molecule type" value="Genomic_DNA"/>
</dbReference>
<evidence type="ECO:0000256" key="8">
    <source>
        <dbReference type="SAM" id="MobiDB-lite"/>
    </source>
</evidence>
<keyword evidence="4 7" id="KW-0472">Membrane</keyword>
<evidence type="ECO:0000256" key="1">
    <source>
        <dbReference type="ARBA" id="ARBA00022475"/>
    </source>
</evidence>
<accession>A0A1B9NJ26</accession>
<organism evidence="9 10">
    <name type="scientific">Microbacterium sediminis</name>
    <dbReference type="NCBI Taxonomy" id="904291"/>
    <lineage>
        <taxon>Bacteria</taxon>
        <taxon>Bacillati</taxon>
        <taxon>Actinomycetota</taxon>
        <taxon>Actinomycetes</taxon>
        <taxon>Micrococcales</taxon>
        <taxon>Microbacteriaceae</taxon>
        <taxon>Microbacterium</taxon>
    </lineage>
</organism>
<dbReference type="AlphaFoldDB" id="A0A1B9NJ26"/>
<dbReference type="GO" id="GO:0005886">
    <property type="term" value="C:plasma membrane"/>
    <property type="evidence" value="ECO:0007669"/>
    <property type="project" value="UniProtKB-SubCell"/>
</dbReference>
<dbReference type="GO" id="GO:0009425">
    <property type="term" value="C:bacterial-type flagellum basal body"/>
    <property type="evidence" value="ECO:0007669"/>
    <property type="project" value="UniProtKB-SubCell"/>
</dbReference>
<comment type="subcellular location">
    <subcellularLocation>
        <location evidence="7">Cell membrane</location>
    </subcellularLocation>
    <subcellularLocation>
        <location evidence="7">Bacterial flagellum basal body</location>
    </subcellularLocation>
</comment>
<keyword evidence="9" id="KW-0969">Cilium</keyword>
<evidence type="ECO:0000256" key="2">
    <source>
        <dbReference type="ARBA" id="ARBA00022692"/>
    </source>
</evidence>
<proteinExistence type="inferred from homology"/>
<keyword evidence="10" id="KW-1185">Reference proteome</keyword>
<gene>
    <name evidence="9" type="ORF">A7J15_11365</name>
</gene>
<dbReference type="STRING" id="904291.A7J15_11365"/>
<feature type="compositionally biased region" description="Basic and acidic residues" evidence="8">
    <location>
        <begin position="99"/>
        <end position="113"/>
    </location>
</feature>
<keyword evidence="5 7" id="KW-0975">Bacterial flagellum</keyword>
<evidence type="ECO:0000256" key="4">
    <source>
        <dbReference type="ARBA" id="ARBA00023136"/>
    </source>
</evidence>
<dbReference type="NCBIfam" id="TIGR03500">
    <property type="entry name" value="FliO_TIGR"/>
    <property type="match status" value="1"/>
</dbReference>
<evidence type="ECO:0000256" key="7">
    <source>
        <dbReference type="RuleBase" id="RU362064"/>
    </source>
</evidence>
<reference evidence="9 10" key="1">
    <citation type="submission" date="2016-05" db="EMBL/GenBank/DDBJ databases">
        <authorList>
            <person name="Lavstsen T."/>
            <person name="Jespersen J.S."/>
        </authorList>
    </citation>
    <scope>NUCLEOTIDE SEQUENCE [LARGE SCALE GENOMIC DNA]</scope>
    <source>
        <strain evidence="9 10">YLB-01</strain>
    </source>
</reference>
<keyword evidence="9" id="KW-0966">Cell projection</keyword>